<feature type="transmembrane region" description="Helical" evidence="9">
    <location>
        <begin position="368"/>
        <end position="389"/>
    </location>
</feature>
<feature type="compositionally biased region" description="Low complexity" evidence="8">
    <location>
        <begin position="452"/>
        <end position="472"/>
    </location>
</feature>
<feature type="compositionally biased region" description="Acidic residues" evidence="8">
    <location>
        <begin position="420"/>
        <end position="429"/>
    </location>
</feature>
<proteinExistence type="predicted"/>
<keyword evidence="6 7" id="KW-0067">ATP-binding</keyword>
<dbReference type="PANTHER" id="PTHR43289:SF6">
    <property type="entry name" value="SERINE_THREONINE-PROTEIN KINASE NEKL-3"/>
    <property type="match status" value="1"/>
</dbReference>
<evidence type="ECO:0000256" key="5">
    <source>
        <dbReference type="ARBA" id="ARBA00022777"/>
    </source>
</evidence>
<protein>
    <recommendedName>
        <fullName evidence="1">non-specific serine/threonine protein kinase</fullName>
        <ecNumber evidence="1">2.7.11.1</ecNumber>
    </recommendedName>
</protein>
<dbReference type="AlphaFoldDB" id="A0AAV5G8M4"/>
<reference evidence="11" key="1">
    <citation type="submission" date="2021-12" db="EMBL/GenBank/DDBJ databases">
        <title>Draft genome sequence of Corynebacterium ammoniagenes strain T-723.</title>
        <authorList>
            <person name="Matsuzawa M."/>
            <person name="Hiratani M."/>
            <person name="Abe I."/>
            <person name="Tsuji Y."/>
            <person name="Nakamura J."/>
        </authorList>
    </citation>
    <scope>NUCLEOTIDE SEQUENCE</scope>
    <source>
        <strain evidence="11">T-723</strain>
    </source>
</reference>
<gene>
    <name evidence="11" type="ORF">CAT723_21760</name>
</gene>
<keyword evidence="2" id="KW-0723">Serine/threonine-protein kinase</keyword>
<dbReference type="PROSITE" id="PS00107">
    <property type="entry name" value="PROTEIN_KINASE_ATP"/>
    <property type="match status" value="1"/>
</dbReference>
<dbReference type="PROSITE" id="PS00108">
    <property type="entry name" value="PROTEIN_KINASE_ST"/>
    <property type="match status" value="1"/>
</dbReference>
<evidence type="ECO:0000256" key="3">
    <source>
        <dbReference type="ARBA" id="ARBA00022679"/>
    </source>
</evidence>
<dbReference type="EC" id="2.7.11.1" evidence="1"/>
<feature type="compositionally biased region" description="Acidic residues" evidence="8">
    <location>
        <begin position="518"/>
        <end position="532"/>
    </location>
</feature>
<keyword evidence="5" id="KW-0418">Kinase</keyword>
<evidence type="ECO:0000256" key="2">
    <source>
        <dbReference type="ARBA" id="ARBA00022527"/>
    </source>
</evidence>
<sequence>MNTADNQELLQSLIGDDYILQWVIGHGGMSTVWLADDVRNEREVALKVLRPEFSNNEEFLSRFRNEADAAENIDSDNVVKTYDYREVEDPSGYRFCFIVMEYVRGESLADLLAREKMLPESLALDVLEQTAHGLSVIHRMDLVHRDIKPGNLLITQNGQVKITDFGIAKAAAAVPLTRTGMVVGTAQYVSPEQAQGKDVTEASDVYSLGVVGYEMLAGERPFSGDSSVSVALAHISQAPAALSTNVSAPVRELIGITLRKDPNTRYAGGNELALAVSAVRLGKRPPQPKAMPNNVIAPEPSPTAATAMLGEATNPTTIHPAVTAHPGTDPDAPAVTGTRAAAGATTAAGAGKSVSTKTAKKSGAGKNFGIGVGIAALAVALVGGGFYAATMFSGDDTAAEPTTSTEPSIVTEYVTTENEPAPEEVEPEEPQTTYTSPDNEPSSPSPSPSPSPTGNSPSPTNTSPGNGTSPAPGNGGGNGNNGSTPGGGNGTGGNSGQPSDTNGGNTGGDSGTNPGEDIIGDIIDDLEGGANG</sequence>
<evidence type="ECO:0000256" key="7">
    <source>
        <dbReference type="PROSITE-ProRule" id="PRU10141"/>
    </source>
</evidence>
<keyword evidence="9" id="KW-1133">Transmembrane helix</keyword>
<dbReference type="GO" id="GO:0005524">
    <property type="term" value="F:ATP binding"/>
    <property type="evidence" value="ECO:0007669"/>
    <property type="project" value="UniProtKB-UniRule"/>
</dbReference>
<evidence type="ECO:0000259" key="10">
    <source>
        <dbReference type="PROSITE" id="PS50011"/>
    </source>
</evidence>
<dbReference type="Proteomes" id="UP001054925">
    <property type="component" value="Unassembled WGS sequence"/>
</dbReference>
<dbReference type="PROSITE" id="PS50011">
    <property type="entry name" value="PROTEIN_KINASE_DOM"/>
    <property type="match status" value="1"/>
</dbReference>
<dbReference type="Pfam" id="PF00069">
    <property type="entry name" value="Pkinase"/>
    <property type="match status" value="1"/>
</dbReference>
<feature type="region of interest" description="Disordered" evidence="8">
    <location>
        <begin position="415"/>
        <end position="532"/>
    </location>
</feature>
<evidence type="ECO:0000256" key="1">
    <source>
        <dbReference type="ARBA" id="ARBA00012513"/>
    </source>
</evidence>
<dbReference type="CDD" id="cd14014">
    <property type="entry name" value="STKc_PknB_like"/>
    <property type="match status" value="1"/>
</dbReference>
<dbReference type="InterPro" id="IPR008271">
    <property type="entry name" value="Ser/Thr_kinase_AS"/>
</dbReference>
<organism evidence="11 12">
    <name type="scientific">Corynebacterium ammoniagenes</name>
    <name type="common">Brevibacterium ammoniagenes</name>
    <dbReference type="NCBI Taxonomy" id="1697"/>
    <lineage>
        <taxon>Bacteria</taxon>
        <taxon>Bacillati</taxon>
        <taxon>Actinomycetota</taxon>
        <taxon>Actinomycetes</taxon>
        <taxon>Mycobacteriales</taxon>
        <taxon>Corynebacteriaceae</taxon>
        <taxon>Corynebacterium</taxon>
    </lineage>
</organism>
<dbReference type="EMBL" id="BQKK01000006">
    <property type="protein sequence ID" value="GJN43697.1"/>
    <property type="molecule type" value="Genomic_DNA"/>
</dbReference>
<keyword evidence="3" id="KW-0808">Transferase</keyword>
<dbReference type="FunFam" id="1.10.510.10:FF:000021">
    <property type="entry name" value="Serine/threonine protein kinase"/>
    <property type="match status" value="1"/>
</dbReference>
<evidence type="ECO:0000256" key="8">
    <source>
        <dbReference type="SAM" id="MobiDB-lite"/>
    </source>
</evidence>
<name>A0AAV5G8M4_CORAM</name>
<dbReference type="GO" id="GO:0004674">
    <property type="term" value="F:protein serine/threonine kinase activity"/>
    <property type="evidence" value="ECO:0007669"/>
    <property type="project" value="UniProtKB-KW"/>
</dbReference>
<dbReference type="PANTHER" id="PTHR43289">
    <property type="entry name" value="MITOGEN-ACTIVATED PROTEIN KINASE KINASE KINASE 20-RELATED"/>
    <property type="match status" value="1"/>
</dbReference>
<keyword evidence="9" id="KW-0812">Transmembrane</keyword>
<dbReference type="Gene3D" id="1.10.510.10">
    <property type="entry name" value="Transferase(Phosphotransferase) domain 1"/>
    <property type="match status" value="1"/>
</dbReference>
<feature type="compositionally biased region" description="Gly residues" evidence="8">
    <location>
        <begin position="473"/>
        <end position="495"/>
    </location>
</feature>
<dbReference type="InterPro" id="IPR017441">
    <property type="entry name" value="Protein_kinase_ATP_BS"/>
</dbReference>
<dbReference type="Gene3D" id="3.30.200.20">
    <property type="entry name" value="Phosphorylase Kinase, domain 1"/>
    <property type="match status" value="1"/>
</dbReference>
<feature type="binding site" evidence="7">
    <location>
        <position position="47"/>
    </location>
    <ligand>
        <name>ATP</name>
        <dbReference type="ChEBI" id="CHEBI:30616"/>
    </ligand>
</feature>
<keyword evidence="4 7" id="KW-0547">Nucleotide-binding</keyword>
<dbReference type="SMART" id="SM00220">
    <property type="entry name" value="S_TKc"/>
    <property type="match status" value="1"/>
</dbReference>
<evidence type="ECO:0000256" key="6">
    <source>
        <dbReference type="ARBA" id="ARBA00022840"/>
    </source>
</evidence>
<dbReference type="InterPro" id="IPR011009">
    <property type="entry name" value="Kinase-like_dom_sf"/>
</dbReference>
<dbReference type="RefSeq" id="WP_003846620.1">
    <property type="nucleotide sequence ID" value="NZ_BQKK01000006.1"/>
</dbReference>
<accession>A0AAV5G8M4</accession>
<evidence type="ECO:0000313" key="11">
    <source>
        <dbReference type="EMBL" id="GJN43697.1"/>
    </source>
</evidence>
<evidence type="ECO:0000256" key="9">
    <source>
        <dbReference type="SAM" id="Phobius"/>
    </source>
</evidence>
<comment type="caution">
    <text evidence="11">The sequence shown here is derived from an EMBL/GenBank/DDBJ whole genome shotgun (WGS) entry which is preliminary data.</text>
</comment>
<keyword evidence="9" id="KW-0472">Membrane</keyword>
<evidence type="ECO:0000256" key="4">
    <source>
        <dbReference type="ARBA" id="ARBA00022741"/>
    </source>
</evidence>
<evidence type="ECO:0000313" key="12">
    <source>
        <dbReference type="Proteomes" id="UP001054925"/>
    </source>
</evidence>
<feature type="region of interest" description="Disordered" evidence="8">
    <location>
        <begin position="344"/>
        <end position="367"/>
    </location>
</feature>
<dbReference type="SUPFAM" id="SSF56112">
    <property type="entry name" value="Protein kinase-like (PK-like)"/>
    <property type="match status" value="1"/>
</dbReference>
<feature type="domain" description="Protein kinase" evidence="10">
    <location>
        <begin position="18"/>
        <end position="279"/>
    </location>
</feature>
<dbReference type="InterPro" id="IPR000719">
    <property type="entry name" value="Prot_kinase_dom"/>
</dbReference>